<comment type="caution">
    <text evidence="2">The sequence shown here is derived from an EMBL/GenBank/DDBJ whole genome shotgun (WGS) entry which is preliminary data.</text>
</comment>
<dbReference type="GeneID" id="31233333"/>
<proteinExistence type="predicted"/>
<organism evidence="2 3">
    <name type="scientific">Streptomyces atroolivaceus</name>
    <dbReference type="NCBI Taxonomy" id="66869"/>
    <lineage>
        <taxon>Bacteria</taxon>
        <taxon>Bacillati</taxon>
        <taxon>Actinomycetota</taxon>
        <taxon>Actinomycetes</taxon>
        <taxon>Kitasatosporales</taxon>
        <taxon>Streptomycetaceae</taxon>
        <taxon>Streptomyces</taxon>
    </lineage>
</organism>
<protein>
    <submittedName>
        <fullName evidence="2">Uncharacterized protein</fullName>
    </submittedName>
</protein>
<dbReference type="EMBL" id="JBHSJE010000002">
    <property type="protein sequence ID" value="MFC4978579.1"/>
    <property type="molecule type" value="Genomic_DNA"/>
</dbReference>
<evidence type="ECO:0000313" key="3">
    <source>
        <dbReference type="Proteomes" id="UP001595908"/>
    </source>
</evidence>
<evidence type="ECO:0000313" key="2">
    <source>
        <dbReference type="EMBL" id="MFC4978579.1"/>
    </source>
</evidence>
<reference evidence="3" key="1">
    <citation type="journal article" date="2019" name="Int. J. Syst. Evol. Microbiol.">
        <title>The Global Catalogue of Microorganisms (GCM) 10K type strain sequencing project: providing services to taxonomists for standard genome sequencing and annotation.</title>
        <authorList>
            <consortium name="The Broad Institute Genomics Platform"/>
            <consortium name="The Broad Institute Genome Sequencing Center for Infectious Disease"/>
            <person name="Wu L."/>
            <person name="Ma J."/>
        </authorList>
    </citation>
    <scope>NUCLEOTIDE SEQUENCE [LARGE SCALE GENOMIC DNA]</scope>
    <source>
        <strain evidence="3">ICMP 257</strain>
    </source>
</reference>
<sequence>MSLGRRDTGPPDPLWKDLAAVRAGRAEAVPEEGPGVPVPRCDLRGPVLGDLRAGPVEGRGA</sequence>
<feature type="region of interest" description="Disordered" evidence="1">
    <location>
        <begin position="27"/>
        <end position="61"/>
    </location>
</feature>
<evidence type="ECO:0000256" key="1">
    <source>
        <dbReference type="SAM" id="MobiDB-lite"/>
    </source>
</evidence>
<name>A0ABV9V695_STRAZ</name>
<dbReference type="RefSeq" id="WP_033299805.1">
    <property type="nucleotide sequence ID" value="NZ_JBFAGR010000008.1"/>
</dbReference>
<gene>
    <name evidence="2" type="ORF">ACFPL4_09370</name>
</gene>
<dbReference type="Proteomes" id="UP001595908">
    <property type="component" value="Unassembled WGS sequence"/>
</dbReference>
<keyword evidence="3" id="KW-1185">Reference proteome</keyword>
<accession>A0ABV9V695</accession>